<name>A0A1R2AUR8_9CILI</name>
<evidence type="ECO:0000313" key="4">
    <source>
        <dbReference type="Proteomes" id="UP000187209"/>
    </source>
</evidence>
<dbReference type="Proteomes" id="UP000187209">
    <property type="component" value="Unassembled WGS sequence"/>
</dbReference>
<comment type="caution">
    <text evidence="3">The sequence shown here is derived from an EMBL/GenBank/DDBJ whole genome shotgun (WGS) entry which is preliminary data.</text>
</comment>
<dbReference type="OrthoDB" id="303459at2759"/>
<feature type="coiled-coil region" evidence="1">
    <location>
        <begin position="158"/>
        <end position="199"/>
    </location>
</feature>
<feature type="compositionally biased region" description="Basic and acidic residues" evidence="2">
    <location>
        <begin position="89"/>
        <end position="145"/>
    </location>
</feature>
<protein>
    <submittedName>
        <fullName evidence="3">Uncharacterized protein</fullName>
    </submittedName>
</protein>
<evidence type="ECO:0000256" key="1">
    <source>
        <dbReference type="SAM" id="Coils"/>
    </source>
</evidence>
<keyword evidence="1" id="KW-0175">Coiled coil</keyword>
<accession>A0A1R2AUR8</accession>
<reference evidence="3 4" key="1">
    <citation type="submission" date="2016-11" db="EMBL/GenBank/DDBJ databases">
        <title>The macronuclear genome of Stentor coeruleus: a giant cell with tiny introns.</title>
        <authorList>
            <person name="Slabodnick M."/>
            <person name="Ruby J.G."/>
            <person name="Reiff S.B."/>
            <person name="Swart E.C."/>
            <person name="Gosai S."/>
            <person name="Prabakaran S."/>
            <person name="Witkowska E."/>
            <person name="Larue G.E."/>
            <person name="Fisher S."/>
            <person name="Freeman R.M."/>
            <person name="Gunawardena J."/>
            <person name="Chu W."/>
            <person name="Stover N.A."/>
            <person name="Gregory B.D."/>
            <person name="Nowacki M."/>
            <person name="Derisi J."/>
            <person name="Roy S.W."/>
            <person name="Marshall W.F."/>
            <person name="Sood P."/>
        </authorList>
    </citation>
    <scope>NUCLEOTIDE SEQUENCE [LARGE SCALE GENOMIC DNA]</scope>
    <source>
        <strain evidence="3">WM001</strain>
    </source>
</reference>
<evidence type="ECO:0000313" key="3">
    <source>
        <dbReference type="EMBL" id="OMJ68258.1"/>
    </source>
</evidence>
<proteinExistence type="predicted"/>
<keyword evidence="4" id="KW-1185">Reference proteome</keyword>
<organism evidence="3 4">
    <name type="scientific">Stentor coeruleus</name>
    <dbReference type="NCBI Taxonomy" id="5963"/>
    <lineage>
        <taxon>Eukaryota</taxon>
        <taxon>Sar</taxon>
        <taxon>Alveolata</taxon>
        <taxon>Ciliophora</taxon>
        <taxon>Postciliodesmatophora</taxon>
        <taxon>Heterotrichea</taxon>
        <taxon>Heterotrichida</taxon>
        <taxon>Stentoridae</taxon>
        <taxon>Stentor</taxon>
    </lineage>
</organism>
<evidence type="ECO:0000256" key="2">
    <source>
        <dbReference type="SAM" id="MobiDB-lite"/>
    </source>
</evidence>
<dbReference type="EMBL" id="MPUH01001359">
    <property type="protein sequence ID" value="OMJ68258.1"/>
    <property type="molecule type" value="Genomic_DNA"/>
</dbReference>
<dbReference type="AlphaFoldDB" id="A0A1R2AUR8"/>
<gene>
    <name evidence="3" type="ORF">SteCoe_34340</name>
</gene>
<sequence length="288" mass="33267">MFILASYGYKQGQIYNINCQTAPLVEAIRKQAYTDVCNLLNNRQIQIVKEIEETGQRLEAKQKKLYRLENPIPEDELKEVTSAKSRIRPGSDNKDPPKPDETQEEAKKAEEAKEAKEAKETKDPKKDPPRGKIDKNVKKEDPKKVGAKKPIVEEVKELSPEEIKAQKLEAEKDEVRKEIAEIQSKKERLYEKQEMLKSNKERYNSIPKEIDLIDQAGNRKFVKNKYEDNASSFLNTRVVYQVAIIEDNDSYQLFDIDGYCIRTVEEDATYIEEPDAKGKKSKLANKKK</sequence>
<feature type="region of interest" description="Disordered" evidence="2">
    <location>
        <begin position="76"/>
        <end position="145"/>
    </location>
</feature>